<protein>
    <recommendedName>
        <fullName evidence="8">Glycogen synthase</fullName>
        <ecNumber evidence="8">2.4.1.21</ecNumber>
    </recommendedName>
    <alternativeName>
        <fullName evidence="8">Starch [bacterial glycogen] synthase</fullName>
    </alternativeName>
</protein>
<dbReference type="CDD" id="cd03791">
    <property type="entry name" value="GT5_Glycogen_synthase_DULL1-like"/>
    <property type="match status" value="1"/>
</dbReference>
<feature type="domain" description="Glycosyl transferase family 1" evidence="9">
    <location>
        <begin position="302"/>
        <end position="450"/>
    </location>
</feature>
<dbReference type="InterPro" id="IPR013534">
    <property type="entry name" value="Starch_synth_cat_dom"/>
</dbReference>
<dbReference type="Pfam" id="PF00534">
    <property type="entry name" value="Glycos_transf_1"/>
    <property type="match status" value="1"/>
</dbReference>
<evidence type="ECO:0000256" key="8">
    <source>
        <dbReference type="HAMAP-Rule" id="MF_00484"/>
    </source>
</evidence>
<feature type="domain" description="Starch synthase catalytic" evidence="10">
    <location>
        <begin position="6"/>
        <end position="246"/>
    </location>
</feature>
<accession>A0LK44</accession>
<keyword evidence="12" id="KW-1185">Reference proteome</keyword>
<dbReference type="AlphaFoldDB" id="A0LK44"/>
<dbReference type="NCBIfam" id="TIGR02095">
    <property type="entry name" value="glgA"/>
    <property type="match status" value="1"/>
</dbReference>
<dbReference type="RefSeq" id="WP_011698965.1">
    <property type="nucleotide sequence ID" value="NC_008554.1"/>
</dbReference>
<dbReference type="PANTHER" id="PTHR45825:SF11">
    <property type="entry name" value="ALPHA AMYLASE DOMAIN-CONTAINING PROTEIN"/>
    <property type="match status" value="1"/>
</dbReference>
<comment type="function">
    <text evidence="2 8">Synthesizes alpha-1,4-glucan chains using ADP-glucose.</text>
</comment>
<dbReference type="PANTHER" id="PTHR45825">
    <property type="entry name" value="GRANULE-BOUND STARCH SYNTHASE 1, CHLOROPLASTIC/AMYLOPLASTIC"/>
    <property type="match status" value="1"/>
</dbReference>
<feature type="binding site" evidence="8">
    <location>
        <position position="18"/>
    </location>
    <ligand>
        <name>ADP-alpha-D-glucose</name>
        <dbReference type="ChEBI" id="CHEBI:57498"/>
    </ligand>
</feature>
<dbReference type="InterPro" id="IPR001296">
    <property type="entry name" value="Glyco_trans_1"/>
</dbReference>
<dbReference type="GO" id="GO:0005978">
    <property type="term" value="P:glycogen biosynthetic process"/>
    <property type="evidence" value="ECO:0007669"/>
    <property type="project" value="UniProtKB-UniRule"/>
</dbReference>
<dbReference type="FunCoup" id="A0LK44">
    <property type="interactions" value="285"/>
</dbReference>
<dbReference type="OrthoDB" id="9808590at2"/>
<keyword evidence="5 8" id="KW-0328">Glycosyltransferase</keyword>
<gene>
    <name evidence="8" type="primary">glgA</name>
    <name evidence="11" type="ordered locus">Sfum_2113</name>
</gene>
<evidence type="ECO:0000256" key="1">
    <source>
        <dbReference type="ARBA" id="ARBA00001478"/>
    </source>
</evidence>
<comment type="pathway">
    <text evidence="3 8">Glycan biosynthesis; glycogen biosynthesis.</text>
</comment>
<reference evidence="11 12" key="1">
    <citation type="submission" date="2006-10" db="EMBL/GenBank/DDBJ databases">
        <title>Complete sequence of Syntrophobacter fumaroxidans MPOB.</title>
        <authorList>
            <consortium name="US DOE Joint Genome Institute"/>
            <person name="Copeland A."/>
            <person name="Lucas S."/>
            <person name="Lapidus A."/>
            <person name="Barry K."/>
            <person name="Detter J.C."/>
            <person name="Glavina del Rio T."/>
            <person name="Hammon N."/>
            <person name="Israni S."/>
            <person name="Pitluck S."/>
            <person name="Goltsman E.G."/>
            <person name="Martinez M."/>
            <person name="Schmutz J."/>
            <person name="Larimer F."/>
            <person name="Land M."/>
            <person name="Hauser L."/>
            <person name="Kyrpides N."/>
            <person name="Kim E."/>
            <person name="Boone D.R."/>
            <person name="Brockman F."/>
            <person name="Culley D."/>
            <person name="Ferry J."/>
            <person name="Gunsalus R."/>
            <person name="McInerney M.J."/>
            <person name="Morrison M."/>
            <person name="Plugge C."/>
            <person name="Rohlin L."/>
            <person name="Scholten J."/>
            <person name="Sieber J."/>
            <person name="Stams A.J.M."/>
            <person name="Worm P."/>
            <person name="Henstra A.M."/>
            <person name="Richardson P."/>
        </authorList>
    </citation>
    <scope>NUCLEOTIDE SEQUENCE [LARGE SCALE GENOMIC DNA]</scope>
    <source>
        <strain evidence="12">DSM 10017 / MPOB</strain>
    </source>
</reference>
<dbReference type="Gene3D" id="3.40.50.2000">
    <property type="entry name" value="Glycogen Phosphorylase B"/>
    <property type="match status" value="2"/>
</dbReference>
<evidence type="ECO:0000256" key="4">
    <source>
        <dbReference type="ARBA" id="ARBA00010281"/>
    </source>
</evidence>
<evidence type="ECO:0000259" key="9">
    <source>
        <dbReference type="Pfam" id="PF00534"/>
    </source>
</evidence>
<evidence type="ECO:0000313" key="11">
    <source>
        <dbReference type="EMBL" id="ABK17796.1"/>
    </source>
</evidence>
<keyword evidence="7 8" id="KW-0320">Glycogen biosynthesis</keyword>
<dbReference type="GO" id="GO:0005829">
    <property type="term" value="C:cytosol"/>
    <property type="evidence" value="ECO:0007669"/>
    <property type="project" value="TreeGrafter"/>
</dbReference>
<proteinExistence type="inferred from homology"/>
<dbReference type="Proteomes" id="UP000001784">
    <property type="component" value="Chromosome"/>
</dbReference>
<dbReference type="UniPathway" id="UPA00164"/>
<keyword evidence="6 8" id="KW-0808">Transferase</keyword>
<evidence type="ECO:0000256" key="2">
    <source>
        <dbReference type="ARBA" id="ARBA00002764"/>
    </source>
</evidence>
<evidence type="ECO:0000313" key="12">
    <source>
        <dbReference type="Proteomes" id="UP000001784"/>
    </source>
</evidence>
<dbReference type="InterPro" id="IPR011835">
    <property type="entry name" value="GS/SS"/>
</dbReference>
<dbReference type="STRING" id="335543.Sfum_2113"/>
<name>A0LK44_SYNFM</name>
<dbReference type="eggNOG" id="COG0297">
    <property type="taxonomic scope" value="Bacteria"/>
</dbReference>
<dbReference type="EMBL" id="CP000478">
    <property type="protein sequence ID" value="ABK17796.1"/>
    <property type="molecule type" value="Genomic_DNA"/>
</dbReference>
<dbReference type="CAZy" id="GT5">
    <property type="family name" value="Glycosyltransferase Family 5"/>
</dbReference>
<sequence>MKYPGVLFCASEVSPYAKTGGLADVAGALPAALQGLGCDVRIFMPLYRSVREQEHPLTPLARNLSVPVGVHDYTVHLWESRTAAGVPVYFLEKDEFFDRGFLYGTPTTGDYEDNAERFVTFCRSAYLLCNRLNWYPSVFHLHDWQTGLAAAYLDRLRRRDSNFAHSGALFTIHNLAYQGIFPAVHFGLTGLPAEAFSPQGMEFWGNCNFLKAGLVYSDILTTVSRGYSLEIQTAALGHGLDGVLRERRDRLHGILNGIDTEAWNPETDPLIPCRYSATDLSGKRRCKKELIAELGLPAESRETPLLSMISRLAGQKGFDLIEDIMNDLMELPLSLVILGTGDALIERRLKEFANLYPEKLRMLACFDESLAHRIEAASDIFLMPSRYEPCGLNQMYSLRYGTVPVVHATGGLDDSVIDVMEHPESGTGFKFREYRASNLLETVSAALAFHREKEKWTAMQRRGMSQDFSWTRSAGEYLDLYRLIAARK</sequence>
<evidence type="ECO:0000259" key="10">
    <source>
        <dbReference type="Pfam" id="PF08323"/>
    </source>
</evidence>
<evidence type="ECO:0000256" key="3">
    <source>
        <dbReference type="ARBA" id="ARBA00004964"/>
    </source>
</evidence>
<dbReference type="GO" id="GO:0009011">
    <property type="term" value="F:alpha-1,4-glucan glucosyltransferase (ADP-glucose donor) activity"/>
    <property type="evidence" value="ECO:0007669"/>
    <property type="project" value="UniProtKB-UniRule"/>
</dbReference>
<evidence type="ECO:0000256" key="5">
    <source>
        <dbReference type="ARBA" id="ARBA00022676"/>
    </source>
</evidence>
<evidence type="ECO:0000256" key="7">
    <source>
        <dbReference type="ARBA" id="ARBA00023056"/>
    </source>
</evidence>
<dbReference type="EC" id="2.4.1.21" evidence="8"/>
<comment type="catalytic activity">
    <reaction evidence="1 8">
        <text>[(1-&gt;4)-alpha-D-glucosyl](n) + ADP-alpha-D-glucose = [(1-&gt;4)-alpha-D-glucosyl](n+1) + ADP + H(+)</text>
        <dbReference type="Rhea" id="RHEA:18189"/>
        <dbReference type="Rhea" id="RHEA-COMP:9584"/>
        <dbReference type="Rhea" id="RHEA-COMP:9587"/>
        <dbReference type="ChEBI" id="CHEBI:15378"/>
        <dbReference type="ChEBI" id="CHEBI:15444"/>
        <dbReference type="ChEBI" id="CHEBI:57498"/>
        <dbReference type="ChEBI" id="CHEBI:456216"/>
        <dbReference type="EC" id="2.4.1.21"/>
    </reaction>
</comment>
<dbReference type="GO" id="GO:0004373">
    <property type="term" value="F:alpha-1,4-glucan glucosyltransferase (UDP-glucose donor) activity"/>
    <property type="evidence" value="ECO:0007669"/>
    <property type="project" value="InterPro"/>
</dbReference>
<organism evidence="11 12">
    <name type="scientific">Syntrophobacter fumaroxidans (strain DSM 10017 / MPOB)</name>
    <dbReference type="NCBI Taxonomy" id="335543"/>
    <lineage>
        <taxon>Bacteria</taxon>
        <taxon>Pseudomonadati</taxon>
        <taxon>Thermodesulfobacteriota</taxon>
        <taxon>Syntrophobacteria</taxon>
        <taxon>Syntrophobacterales</taxon>
        <taxon>Syntrophobacteraceae</taxon>
        <taxon>Syntrophobacter</taxon>
    </lineage>
</organism>
<dbReference type="NCBIfam" id="NF001899">
    <property type="entry name" value="PRK00654.1-2"/>
    <property type="match status" value="1"/>
</dbReference>
<evidence type="ECO:0000256" key="6">
    <source>
        <dbReference type="ARBA" id="ARBA00022679"/>
    </source>
</evidence>
<dbReference type="SUPFAM" id="SSF53756">
    <property type="entry name" value="UDP-Glycosyltransferase/glycogen phosphorylase"/>
    <property type="match status" value="1"/>
</dbReference>
<dbReference type="InParanoid" id="A0LK44"/>
<dbReference type="HOGENOM" id="CLU_009583_18_2_7"/>
<dbReference type="Pfam" id="PF08323">
    <property type="entry name" value="Glyco_transf_5"/>
    <property type="match status" value="1"/>
</dbReference>
<dbReference type="HAMAP" id="MF_00484">
    <property type="entry name" value="Glycogen_synth"/>
    <property type="match status" value="1"/>
</dbReference>
<dbReference type="KEGG" id="sfu:Sfum_2113"/>
<comment type="similarity">
    <text evidence="4 8">Belongs to the glycosyltransferase 1 family. Bacterial/plant glycogen synthase subfamily.</text>
</comment>